<keyword evidence="9" id="KW-0645">Protease</keyword>
<evidence type="ECO:0000313" key="14">
    <source>
        <dbReference type="Proteomes" id="UP000010472"/>
    </source>
</evidence>
<comment type="similarity">
    <text evidence="2 8">Belongs to the peptidase A24 family.</text>
</comment>
<evidence type="ECO:0000256" key="3">
    <source>
        <dbReference type="ARBA" id="ARBA00022475"/>
    </source>
</evidence>
<dbReference type="RefSeq" id="WP_015205166.1">
    <property type="nucleotide sequence ID" value="NC_019753.1"/>
</dbReference>
<proteinExistence type="inferred from homology"/>
<evidence type="ECO:0000256" key="2">
    <source>
        <dbReference type="ARBA" id="ARBA00005801"/>
    </source>
</evidence>
<feature type="transmembrane region" description="Helical" evidence="10">
    <location>
        <begin position="105"/>
        <end position="122"/>
    </location>
</feature>
<dbReference type="InterPro" id="IPR014032">
    <property type="entry name" value="Peptidase_A24A_bac"/>
</dbReference>
<sequence length="302" mass="32660">MDTIFTAITYLTVLALGACIGSFLNVVVYRIPAGISLIWPPSRCPHCLHKLGKTENVPVLGWLWLKGRCRHCRSSISMRYPLVEAATGLVFLLIFLLYDISLQTLGYWAFLSWLIALALIDFDTMTLPNPLTKSGLVAGLAFQVTTGLLPIFQSGEAINHLFNGIAGAVLGIWLVDSIRVVGSIVFGQEAMGGGDPKLAAMMGAWLGWQSLPMAIILACAAGVLIGLAGRLVGRLQPLQKIVFGPFLALGAALTVFWGEAILSAYREFLISSNNTVLLSLLLAVLLLMLIVMRYLKSRNSLS</sequence>
<dbReference type="EC" id="2.1.1.-" evidence="9"/>
<keyword evidence="5 9" id="KW-0812">Transmembrane</keyword>
<gene>
    <name evidence="13" type="ORF">Cri9333_4285</name>
</gene>
<dbReference type="Proteomes" id="UP000010472">
    <property type="component" value="Chromosome"/>
</dbReference>
<feature type="transmembrane region" description="Helical" evidence="10">
    <location>
        <begin position="206"/>
        <end position="229"/>
    </location>
</feature>
<evidence type="ECO:0000259" key="12">
    <source>
        <dbReference type="Pfam" id="PF06750"/>
    </source>
</evidence>
<feature type="transmembrane region" description="Helical" evidence="10">
    <location>
        <begin position="276"/>
        <end position="295"/>
    </location>
</feature>
<dbReference type="InterPro" id="IPR010627">
    <property type="entry name" value="Prepilin_pept_A24_N"/>
</dbReference>
<feature type="domain" description="Prepilin type IV endopeptidase peptidase" evidence="11">
    <location>
        <begin position="108"/>
        <end position="227"/>
    </location>
</feature>
<feature type="transmembrane region" description="Helical" evidence="10">
    <location>
        <begin position="241"/>
        <end position="264"/>
    </location>
</feature>
<comment type="catalytic activity">
    <reaction evidence="9">
        <text>Typically cleaves a -Gly-|-Phe- bond to release an N-terminal, basic peptide of 5-8 residues from type IV prepilin, and then N-methylates the new N-terminal amino group, the methyl donor being S-adenosyl-L-methionine.</text>
        <dbReference type="EC" id="3.4.23.43"/>
    </reaction>
</comment>
<dbReference type="GO" id="GO:0008168">
    <property type="term" value="F:methyltransferase activity"/>
    <property type="evidence" value="ECO:0007669"/>
    <property type="project" value="UniProtKB-KW"/>
</dbReference>
<evidence type="ECO:0000256" key="9">
    <source>
        <dbReference type="RuleBase" id="RU003794"/>
    </source>
</evidence>
<dbReference type="KEGG" id="cep:Cri9333_4285"/>
<dbReference type="Pfam" id="PF01478">
    <property type="entry name" value="Peptidase_A24"/>
    <property type="match status" value="1"/>
</dbReference>
<evidence type="ECO:0000256" key="8">
    <source>
        <dbReference type="RuleBase" id="RU003793"/>
    </source>
</evidence>
<feature type="transmembrane region" description="Helical" evidence="10">
    <location>
        <begin position="7"/>
        <end position="31"/>
    </location>
</feature>
<organism evidence="13 14">
    <name type="scientific">Crinalium epipsammum PCC 9333</name>
    <dbReference type="NCBI Taxonomy" id="1173022"/>
    <lineage>
        <taxon>Bacteria</taxon>
        <taxon>Bacillati</taxon>
        <taxon>Cyanobacteriota</taxon>
        <taxon>Cyanophyceae</taxon>
        <taxon>Gomontiellales</taxon>
        <taxon>Gomontiellaceae</taxon>
        <taxon>Crinalium</taxon>
    </lineage>
</organism>
<evidence type="ECO:0000256" key="1">
    <source>
        <dbReference type="ARBA" id="ARBA00004429"/>
    </source>
</evidence>
<keyword evidence="4" id="KW-0997">Cell inner membrane</keyword>
<dbReference type="GO" id="GO:0004190">
    <property type="term" value="F:aspartic-type endopeptidase activity"/>
    <property type="evidence" value="ECO:0007669"/>
    <property type="project" value="UniProtKB-EC"/>
</dbReference>
<dbReference type="Pfam" id="PF06750">
    <property type="entry name" value="A24_N_bact"/>
    <property type="match status" value="1"/>
</dbReference>
<feature type="domain" description="Prepilin peptidase A24 N-terminal" evidence="12">
    <location>
        <begin position="16"/>
        <end position="96"/>
    </location>
</feature>
<evidence type="ECO:0000256" key="4">
    <source>
        <dbReference type="ARBA" id="ARBA00022519"/>
    </source>
</evidence>
<keyword evidence="9" id="KW-0808">Transferase</keyword>
<dbReference type="InterPro" id="IPR000045">
    <property type="entry name" value="Prepilin_IV_endopep_pep"/>
</dbReference>
<keyword evidence="3" id="KW-1003">Cell membrane</keyword>
<dbReference type="GO" id="GO:0005886">
    <property type="term" value="C:plasma membrane"/>
    <property type="evidence" value="ECO:0007669"/>
    <property type="project" value="UniProtKB-SubCell"/>
</dbReference>
<dbReference type="eggNOG" id="COG1989">
    <property type="taxonomic scope" value="Bacteria"/>
</dbReference>
<accession>K9W5Q5</accession>
<evidence type="ECO:0000313" key="13">
    <source>
        <dbReference type="EMBL" id="AFZ15072.1"/>
    </source>
</evidence>
<reference evidence="13 14" key="1">
    <citation type="submission" date="2012-06" db="EMBL/GenBank/DDBJ databases">
        <title>Finished chromosome of genome of Crinalium epipsammum PCC 9333.</title>
        <authorList>
            <consortium name="US DOE Joint Genome Institute"/>
            <person name="Gugger M."/>
            <person name="Coursin T."/>
            <person name="Rippka R."/>
            <person name="Tandeau De Marsac N."/>
            <person name="Huntemann M."/>
            <person name="Wei C.-L."/>
            <person name="Han J."/>
            <person name="Detter J.C."/>
            <person name="Han C."/>
            <person name="Tapia R."/>
            <person name="Davenport K."/>
            <person name="Daligault H."/>
            <person name="Erkkila T."/>
            <person name="Gu W."/>
            <person name="Munk A.C.C."/>
            <person name="Teshima H."/>
            <person name="Xu Y."/>
            <person name="Chain P."/>
            <person name="Chen A."/>
            <person name="Krypides N."/>
            <person name="Mavromatis K."/>
            <person name="Markowitz V."/>
            <person name="Szeto E."/>
            <person name="Ivanova N."/>
            <person name="Mikhailova N."/>
            <person name="Ovchinnikova G."/>
            <person name="Pagani I."/>
            <person name="Pati A."/>
            <person name="Goodwin L."/>
            <person name="Peters L."/>
            <person name="Pitluck S."/>
            <person name="Woyke T."/>
            <person name="Kerfeld C."/>
        </authorList>
    </citation>
    <scope>NUCLEOTIDE SEQUENCE [LARGE SCALE GENOMIC DNA]</scope>
    <source>
        <strain evidence="13 14">PCC 9333</strain>
    </source>
</reference>
<feature type="transmembrane region" description="Helical" evidence="10">
    <location>
        <begin position="80"/>
        <end position="98"/>
    </location>
</feature>
<evidence type="ECO:0000256" key="6">
    <source>
        <dbReference type="ARBA" id="ARBA00022989"/>
    </source>
</evidence>
<keyword evidence="6 10" id="KW-1133">Transmembrane helix</keyword>
<keyword evidence="7 10" id="KW-0472">Membrane</keyword>
<keyword evidence="9" id="KW-0489">Methyltransferase</keyword>
<dbReference type="PANTHER" id="PTHR30487">
    <property type="entry name" value="TYPE 4 PREPILIN-LIKE PROTEINS LEADER PEPTIDE-PROCESSING ENZYME"/>
    <property type="match status" value="1"/>
</dbReference>
<dbReference type="EMBL" id="CP003620">
    <property type="protein sequence ID" value="AFZ15072.1"/>
    <property type="molecule type" value="Genomic_DNA"/>
</dbReference>
<evidence type="ECO:0000259" key="11">
    <source>
        <dbReference type="Pfam" id="PF01478"/>
    </source>
</evidence>
<dbReference type="STRING" id="1173022.Cri9333_4285"/>
<dbReference type="AlphaFoldDB" id="K9W5Q5"/>
<dbReference type="GO" id="GO:0006465">
    <property type="term" value="P:signal peptide processing"/>
    <property type="evidence" value="ECO:0007669"/>
    <property type="project" value="TreeGrafter"/>
</dbReference>
<dbReference type="OrthoDB" id="9789291at2"/>
<evidence type="ECO:0000256" key="7">
    <source>
        <dbReference type="ARBA" id="ARBA00023136"/>
    </source>
</evidence>
<name>K9W5Q5_9CYAN</name>
<keyword evidence="14" id="KW-1185">Reference proteome</keyword>
<protein>
    <recommendedName>
        <fullName evidence="9">Prepilin leader peptidase/N-methyltransferase</fullName>
        <ecNumber evidence="9">2.1.1.-</ecNumber>
        <ecNumber evidence="9">3.4.23.43</ecNumber>
    </recommendedName>
</protein>
<keyword evidence="9" id="KW-0511">Multifunctional enzyme</keyword>
<keyword evidence="9 13" id="KW-0378">Hydrolase</keyword>
<feature type="transmembrane region" description="Helical" evidence="10">
    <location>
        <begin position="164"/>
        <end position="186"/>
    </location>
</feature>
<dbReference type="PANTHER" id="PTHR30487:SF0">
    <property type="entry name" value="PREPILIN LEADER PEPTIDASE_N-METHYLTRANSFERASE-RELATED"/>
    <property type="match status" value="1"/>
</dbReference>
<dbReference type="EC" id="3.4.23.43" evidence="9"/>
<dbReference type="HOGENOM" id="CLU_057101_0_1_3"/>
<comment type="subcellular location">
    <subcellularLocation>
        <location evidence="1">Cell inner membrane</location>
        <topology evidence="1">Multi-pass membrane protein</topology>
    </subcellularLocation>
    <subcellularLocation>
        <location evidence="9">Cell membrane</location>
        <topology evidence="9">Multi-pass membrane protein</topology>
    </subcellularLocation>
</comment>
<dbReference type="InterPro" id="IPR050882">
    <property type="entry name" value="Prepilin_peptidase/N-MTase"/>
</dbReference>
<dbReference type="PRINTS" id="PR00864">
    <property type="entry name" value="PREPILNPTASE"/>
</dbReference>
<feature type="transmembrane region" description="Helical" evidence="10">
    <location>
        <begin position="134"/>
        <end position="152"/>
    </location>
</feature>
<dbReference type="PATRIC" id="fig|1173022.3.peg.4630"/>
<comment type="function">
    <text evidence="9">Plays an essential role in type IV pili and type II pseudopili formation by proteolytically removing the leader sequence from substrate proteins and subsequently monomethylating the alpha-amino group of the newly exposed N-terminal phenylalanine.</text>
</comment>
<evidence type="ECO:0000256" key="10">
    <source>
        <dbReference type="SAM" id="Phobius"/>
    </source>
</evidence>
<dbReference type="Gene3D" id="1.20.120.1220">
    <property type="match status" value="1"/>
</dbReference>
<evidence type="ECO:0000256" key="5">
    <source>
        <dbReference type="ARBA" id="ARBA00022692"/>
    </source>
</evidence>
<dbReference type="GO" id="GO:0032259">
    <property type="term" value="P:methylation"/>
    <property type="evidence" value="ECO:0007669"/>
    <property type="project" value="UniProtKB-KW"/>
</dbReference>